<gene>
    <name evidence="1" type="ORF">QOZ98_000323</name>
</gene>
<proteinExistence type="predicted"/>
<comment type="caution">
    <text evidence="1">The sequence shown here is derived from an EMBL/GenBank/DDBJ whole genome shotgun (WGS) entry which is preliminary data.</text>
</comment>
<protein>
    <submittedName>
        <fullName evidence="1">Uncharacterized protein</fullName>
    </submittedName>
</protein>
<dbReference type="EMBL" id="JAUSWB010000001">
    <property type="protein sequence ID" value="MDQ0427498.1"/>
    <property type="molecule type" value="Genomic_DNA"/>
</dbReference>
<dbReference type="Proteomes" id="UP001241988">
    <property type="component" value="Unassembled WGS sequence"/>
</dbReference>
<keyword evidence="2" id="KW-1185">Reference proteome</keyword>
<dbReference type="RefSeq" id="WP_308785795.1">
    <property type="nucleotide sequence ID" value="NZ_JAUSWB010000001.1"/>
</dbReference>
<evidence type="ECO:0000313" key="2">
    <source>
        <dbReference type="Proteomes" id="UP001241988"/>
    </source>
</evidence>
<organism evidence="1 2">
    <name type="scientific">Planomicrobium stackebrandtii</name>
    <dbReference type="NCBI Taxonomy" id="253160"/>
    <lineage>
        <taxon>Bacteria</taxon>
        <taxon>Bacillati</taxon>
        <taxon>Bacillota</taxon>
        <taxon>Bacilli</taxon>
        <taxon>Bacillales</taxon>
        <taxon>Caryophanaceae</taxon>
        <taxon>Planomicrobium</taxon>
    </lineage>
</organism>
<name>A0ABU0GQD8_9BACL</name>
<accession>A0ABU0GQD8</accession>
<evidence type="ECO:0000313" key="1">
    <source>
        <dbReference type="EMBL" id="MDQ0427498.1"/>
    </source>
</evidence>
<sequence length="84" mass="8982">MGLTKEQLEIVAKTLNERGVSKVCSACGKKEPVIVEELLFLGKSTAGKFPLIVTGCGHCGLTQSFAVNRLVPGLFDNKTSETEN</sequence>
<reference evidence="1 2" key="1">
    <citation type="submission" date="2023-07" db="EMBL/GenBank/DDBJ databases">
        <title>Genomic Encyclopedia of Type Strains, Phase IV (KMG-IV): sequencing the most valuable type-strain genomes for metagenomic binning, comparative biology and taxonomic classification.</title>
        <authorList>
            <person name="Goeker M."/>
        </authorList>
    </citation>
    <scope>NUCLEOTIDE SEQUENCE [LARGE SCALE GENOMIC DNA]</scope>
    <source>
        <strain evidence="1 2">DSM 16419</strain>
    </source>
</reference>